<dbReference type="PANTHER" id="PTHR43544:SF7">
    <property type="entry name" value="NADB-LER2"/>
    <property type="match status" value="1"/>
</dbReference>
<dbReference type="Gene3D" id="3.40.50.720">
    <property type="entry name" value="NAD(P)-binding Rossmann-like Domain"/>
    <property type="match status" value="1"/>
</dbReference>
<keyword evidence="6" id="KW-1185">Reference proteome</keyword>
<dbReference type="PRINTS" id="PR00081">
    <property type="entry name" value="GDHRDH"/>
</dbReference>
<dbReference type="SUPFAM" id="SSF51735">
    <property type="entry name" value="NAD(P)-binding Rossmann-fold domains"/>
    <property type="match status" value="1"/>
</dbReference>
<accession>A0A371CTF5</accession>
<dbReference type="InterPro" id="IPR002347">
    <property type="entry name" value="SDR_fam"/>
</dbReference>
<dbReference type="InterPro" id="IPR036291">
    <property type="entry name" value="NAD(P)-bd_dom_sf"/>
</dbReference>
<dbReference type="Pfam" id="PF00106">
    <property type="entry name" value="adh_short"/>
    <property type="match status" value="1"/>
</dbReference>
<dbReference type="AlphaFoldDB" id="A0A371CTF5"/>
<organism evidence="5 6">
    <name type="scientific">Lentinus brumalis</name>
    <dbReference type="NCBI Taxonomy" id="2498619"/>
    <lineage>
        <taxon>Eukaryota</taxon>
        <taxon>Fungi</taxon>
        <taxon>Dikarya</taxon>
        <taxon>Basidiomycota</taxon>
        <taxon>Agaricomycotina</taxon>
        <taxon>Agaricomycetes</taxon>
        <taxon>Polyporales</taxon>
        <taxon>Polyporaceae</taxon>
        <taxon>Lentinus</taxon>
    </lineage>
</organism>
<dbReference type="CDD" id="cd05325">
    <property type="entry name" value="carb_red_sniffer_like_SDR_c"/>
    <property type="match status" value="1"/>
</dbReference>
<dbReference type="Proteomes" id="UP000256964">
    <property type="component" value="Unassembled WGS sequence"/>
</dbReference>
<sequence>MSEEYVWLITGANRGIGLEIVKQLLQSPSNIIIAACRNPAKATELQELAKKAGGKVHVIELDVSDKESINKAAKEVSGVLGGKGIDYLVNNAGIALGGHDTAFSMDLDVMQKTFATNVVGPAYVAQAFIGLVEKSEKKTIVNISSTIGSIASDFGGSAASYAISKTALNMLTYKQAKEMPQITVISMCPGWLQTDLGGSNATHPVSVGVAGVLKTISSLKPEDSGQFLNFRGERVPW</sequence>
<dbReference type="InterPro" id="IPR051468">
    <property type="entry name" value="Fungal_SecMetab_SDRs"/>
</dbReference>
<dbReference type="PANTHER" id="PTHR43544">
    <property type="entry name" value="SHORT-CHAIN DEHYDROGENASE/REDUCTASE"/>
    <property type="match status" value="1"/>
</dbReference>
<dbReference type="GO" id="GO:0005737">
    <property type="term" value="C:cytoplasm"/>
    <property type="evidence" value="ECO:0007669"/>
    <property type="project" value="TreeGrafter"/>
</dbReference>
<keyword evidence="2" id="KW-0521">NADP</keyword>
<dbReference type="OrthoDB" id="7289984at2759"/>
<gene>
    <name evidence="5" type="ORF">OH76DRAFT_1410078</name>
</gene>
<dbReference type="GO" id="GO:0016491">
    <property type="term" value="F:oxidoreductase activity"/>
    <property type="evidence" value="ECO:0007669"/>
    <property type="project" value="UniProtKB-KW"/>
</dbReference>
<evidence type="ECO:0000313" key="5">
    <source>
        <dbReference type="EMBL" id="RDX43549.1"/>
    </source>
</evidence>
<evidence type="ECO:0000256" key="4">
    <source>
        <dbReference type="RuleBase" id="RU000363"/>
    </source>
</evidence>
<proteinExistence type="inferred from homology"/>
<evidence type="ECO:0000313" key="6">
    <source>
        <dbReference type="Proteomes" id="UP000256964"/>
    </source>
</evidence>
<keyword evidence="3" id="KW-0560">Oxidoreductase</keyword>
<name>A0A371CTF5_9APHY</name>
<comment type="similarity">
    <text evidence="1 4">Belongs to the short-chain dehydrogenases/reductases (SDR) family.</text>
</comment>
<reference evidence="5 6" key="1">
    <citation type="journal article" date="2018" name="Biotechnol. Biofuels">
        <title>Integrative visual omics of the white-rot fungus Polyporus brumalis exposes the biotechnological potential of its oxidative enzymes for delignifying raw plant biomass.</title>
        <authorList>
            <person name="Miyauchi S."/>
            <person name="Rancon A."/>
            <person name="Drula E."/>
            <person name="Hage H."/>
            <person name="Chaduli D."/>
            <person name="Favel A."/>
            <person name="Grisel S."/>
            <person name="Henrissat B."/>
            <person name="Herpoel-Gimbert I."/>
            <person name="Ruiz-Duenas F.J."/>
            <person name="Chevret D."/>
            <person name="Hainaut M."/>
            <person name="Lin J."/>
            <person name="Wang M."/>
            <person name="Pangilinan J."/>
            <person name="Lipzen A."/>
            <person name="Lesage-Meessen L."/>
            <person name="Navarro D."/>
            <person name="Riley R."/>
            <person name="Grigoriev I.V."/>
            <person name="Zhou S."/>
            <person name="Raouche S."/>
            <person name="Rosso M.N."/>
        </authorList>
    </citation>
    <scope>NUCLEOTIDE SEQUENCE [LARGE SCALE GENOMIC DNA]</scope>
    <source>
        <strain evidence="5 6">BRFM 1820</strain>
    </source>
</reference>
<evidence type="ECO:0000256" key="3">
    <source>
        <dbReference type="ARBA" id="ARBA00023002"/>
    </source>
</evidence>
<evidence type="ECO:0000256" key="2">
    <source>
        <dbReference type="ARBA" id="ARBA00022857"/>
    </source>
</evidence>
<dbReference type="PRINTS" id="PR00080">
    <property type="entry name" value="SDRFAMILY"/>
</dbReference>
<protein>
    <submittedName>
        <fullName evidence="5">NAD(P)-binding protein</fullName>
    </submittedName>
</protein>
<dbReference type="EMBL" id="KZ857463">
    <property type="protein sequence ID" value="RDX43549.1"/>
    <property type="molecule type" value="Genomic_DNA"/>
</dbReference>
<evidence type="ECO:0000256" key="1">
    <source>
        <dbReference type="ARBA" id="ARBA00006484"/>
    </source>
</evidence>